<reference evidence="1" key="1">
    <citation type="submission" date="2014-09" db="EMBL/GenBank/DDBJ databases">
        <authorList>
            <person name="Magalhaes I.L.F."/>
            <person name="Oliveira U."/>
            <person name="Santos F.R."/>
            <person name="Vidigal T.H.D.A."/>
            <person name="Brescovit A.D."/>
            <person name="Santos A.J."/>
        </authorList>
    </citation>
    <scope>NUCLEOTIDE SEQUENCE</scope>
    <source>
        <tissue evidence="1">Shoot tissue taken approximately 20 cm above the soil surface</tissue>
    </source>
</reference>
<name>A0A0A9DI01_ARUDO</name>
<protein>
    <submittedName>
        <fullName evidence="1">Uncharacterized protein</fullName>
    </submittedName>
</protein>
<sequence>MTSGAAVEMMRTGRTLRSPSRLVSQRGSLTRPRCGCSSRACRPRRRRGRSCLGLGWLWRGHLECLFLGCRRSWISMWRSWWPSTWH</sequence>
<proteinExistence type="predicted"/>
<reference evidence="1" key="2">
    <citation type="journal article" date="2015" name="Data Brief">
        <title>Shoot transcriptome of the giant reed, Arundo donax.</title>
        <authorList>
            <person name="Barrero R.A."/>
            <person name="Guerrero F.D."/>
            <person name="Moolhuijzen P."/>
            <person name="Goolsby J.A."/>
            <person name="Tidwell J."/>
            <person name="Bellgard S.E."/>
            <person name="Bellgard M.I."/>
        </authorList>
    </citation>
    <scope>NUCLEOTIDE SEQUENCE</scope>
    <source>
        <tissue evidence="1">Shoot tissue taken approximately 20 cm above the soil surface</tissue>
    </source>
</reference>
<organism evidence="1">
    <name type="scientific">Arundo donax</name>
    <name type="common">Giant reed</name>
    <name type="synonym">Donax arundinaceus</name>
    <dbReference type="NCBI Taxonomy" id="35708"/>
    <lineage>
        <taxon>Eukaryota</taxon>
        <taxon>Viridiplantae</taxon>
        <taxon>Streptophyta</taxon>
        <taxon>Embryophyta</taxon>
        <taxon>Tracheophyta</taxon>
        <taxon>Spermatophyta</taxon>
        <taxon>Magnoliopsida</taxon>
        <taxon>Liliopsida</taxon>
        <taxon>Poales</taxon>
        <taxon>Poaceae</taxon>
        <taxon>PACMAD clade</taxon>
        <taxon>Arundinoideae</taxon>
        <taxon>Arundineae</taxon>
        <taxon>Arundo</taxon>
    </lineage>
</organism>
<dbReference type="AlphaFoldDB" id="A0A0A9DI01"/>
<accession>A0A0A9DI01</accession>
<evidence type="ECO:0000313" key="1">
    <source>
        <dbReference type="EMBL" id="JAD85275.1"/>
    </source>
</evidence>
<dbReference type="EMBL" id="GBRH01212620">
    <property type="protein sequence ID" value="JAD85275.1"/>
    <property type="molecule type" value="Transcribed_RNA"/>
</dbReference>